<feature type="non-terminal residue" evidence="1">
    <location>
        <position position="115"/>
    </location>
</feature>
<accession>A0A0F9JHI7</accession>
<dbReference type="EMBL" id="LAZR01017915">
    <property type="protein sequence ID" value="KKL98472.1"/>
    <property type="molecule type" value="Genomic_DNA"/>
</dbReference>
<reference evidence="1" key="1">
    <citation type="journal article" date="2015" name="Nature">
        <title>Complex archaea that bridge the gap between prokaryotes and eukaryotes.</title>
        <authorList>
            <person name="Spang A."/>
            <person name="Saw J.H."/>
            <person name="Jorgensen S.L."/>
            <person name="Zaremba-Niedzwiedzka K."/>
            <person name="Martijn J."/>
            <person name="Lind A.E."/>
            <person name="van Eijk R."/>
            <person name="Schleper C."/>
            <person name="Guy L."/>
            <person name="Ettema T.J."/>
        </authorList>
    </citation>
    <scope>NUCLEOTIDE SEQUENCE</scope>
</reference>
<organism evidence="1">
    <name type="scientific">marine sediment metagenome</name>
    <dbReference type="NCBI Taxonomy" id="412755"/>
    <lineage>
        <taxon>unclassified sequences</taxon>
        <taxon>metagenomes</taxon>
        <taxon>ecological metagenomes</taxon>
    </lineage>
</organism>
<comment type="caution">
    <text evidence="1">The sequence shown here is derived from an EMBL/GenBank/DDBJ whole genome shotgun (WGS) entry which is preliminary data.</text>
</comment>
<name>A0A0F9JHI7_9ZZZZ</name>
<protein>
    <submittedName>
        <fullName evidence="1">Uncharacterized protein</fullName>
    </submittedName>
</protein>
<sequence length="115" mass="12289">MGLLTFLGTISEGRAAEKQGEFAKQIALRNQRALERQAVAEKEAAAIKSEQIARREKIVSGAQIAAAGKSGGQIAGASLNFLADTARQFSLSRNFALRTGLFRSQELKERGGIIA</sequence>
<proteinExistence type="predicted"/>
<dbReference type="AlphaFoldDB" id="A0A0F9JHI7"/>
<evidence type="ECO:0000313" key="1">
    <source>
        <dbReference type="EMBL" id="KKL98472.1"/>
    </source>
</evidence>
<gene>
    <name evidence="1" type="ORF">LCGC14_1824100</name>
</gene>